<proteinExistence type="predicted"/>
<organism evidence="2 3">
    <name type="scientific">Holdemania filiformis</name>
    <dbReference type="NCBI Taxonomy" id="61171"/>
    <lineage>
        <taxon>Bacteria</taxon>
        <taxon>Bacillati</taxon>
        <taxon>Bacillota</taxon>
        <taxon>Erysipelotrichia</taxon>
        <taxon>Erysipelotrichales</taxon>
        <taxon>Erysipelotrichaceae</taxon>
        <taxon>Holdemania</taxon>
    </lineage>
</organism>
<dbReference type="EMBL" id="QRUP01000004">
    <property type="protein sequence ID" value="RGR75537.1"/>
    <property type="molecule type" value="Genomic_DNA"/>
</dbReference>
<evidence type="ECO:0000313" key="2">
    <source>
        <dbReference type="EMBL" id="RGR75537.1"/>
    </source>
</evidence>
<name>A0A412G4G9_9FIRM</name>
<keyword evidence="1" id="KW-0472">Membrane</keyword>
<sequence length="59" mass="6258">MKEIFQEYGGLIIAVILVGLLIAYITMADTGFAAQLTSGISKTVGNLLDLGQHYTPSIS</sequence>
<evidence type="ECO:0000256" key="1">
    <source>
        <dbReference type="SAM" id="Phobius"/>
    </source>
</evidence>
<keyword evidence="1" id="KW-0812">Transmembrane</keyword>
<protein>
    <submittedName>
        <fullName evidence="2">Uncharacterized protein</fullName>
    </submittedName>
</protein>
<keyword evidence="3" id="KW-1185">Reference proteome</keyword>
<dbReference type="AlphaFoldDB" id="A0A412G4G9"/>
<keyword evidence="1" id="KW-1133">Transmembrane helix</keyword>
<evidence type="ECO:0000313" key="3">
    <source>
        <dbReference type="Proteomes" id="UP000284178"/>
    </source>
</evidence>
<gene>
    <name evidence="2" type="ORF">DWY25_04695</name>
</gene>
<feature type="transmembrane region" description="Helical" evidence="1">
    <location>
        <begin position="7"/>
        <end position="27"/>
    </location>
</feature>
<dbReference type="RefSeq" id="WP_006057646.1">
    <property type="nucleotide sequence ID" value="NZ_CABJCV010000004.1"/>
</dbReference>
<accession>A0A412G4G9</accession>
<comment type="caution">
    <text evidence="2">The sequence shown here is derived from an EMBL/GenBank/DDBJ whole genome shotgun (WGS) entry which is preliminary data.</text>
</comment>
<dbReference type="Proteomes" id="UP000284178">
    <property type="component" value="Unassembled WGS sequence"/>
</dbReference>
<reference evidence="2 3" key="1">
    <citation type="submission" date="2018-08" db="EMBL/GenBank/DDBJ databases">
        <title>A genome reference for cultivated species of the human gut microbiota.</title>
        <authorList>
            <person name="Zou Y."/>
            <person name="Xue W."/>
            <person name="Luo G."/>
        </authorList>
    </citation>
    <scope>NUCLEOTIDE SEQUENCE [LARGE SCALE GENOMIC DNA]</scope>
    <source>
        <strain evidence="2 3">AF24-29</strain>
    </source>
</reference>
<dbReference type="GeneID" id="83014702"/>